<keyword evidence="1" id="KW-0472">Membrane</keyword>
<dbReference type="AlphaFoldDB" id="A0A511MET4"/>
<dbReference type="RefSeq" id="WP_147130559.1">
    <property type="nucleotide sequence ID" value="NZ_BJXA01000015.1"/>
</dbReference>
<organism evidence="2 3">
    <name type="scientific">Nocardia ninae NBRC 108245</name>
    <dbReference type="NCBI Taxonomy" id="1210091"/>
    <lineage>
        <taxon>Bacteria</taxon>
        <taxon>Bacillati</taxon>
        <taxon>Actinomycetota</taxon>
        <taxon>Actinomycetes</taxon>
        <taxon>Mycobacteriales</taxon>
        <taxon>Nocardiaceae</taxon>
        <taxon>Nocardia</taxon>
    </lineage>
</organism>
<proteinExistence type="predicted"/>
<keyword evidence="3" id="KW-1185">Reference proteome</keyword>
<evidence type="ECO:0000313" key="3">
    <source>
        <dbReference type="Proteomes" id="UP000321424"/>
    </source>
</evidence>
<keyword evidence="1" id="KW-0812">Transmembrane</keyword>
<comment type="caution">
    <text evidence="2">The sequence shown here is derived from an EMBL/GenBank/DDBJ whole genome shotgun (WGS) entry which is preliminary data.</text>
</comment>
<evidence type="ECO:0000313" key="2">
    <source>
        <dbReference type="EMBL" id="GEM38366.1"/>
    </source>
</evidence>
<feature type="transmembrane region" description="Helical" evidence="1">
    <location>
        <begin position="68"/>
        <end position="92"/>
    </location>
</feature>
<name>A0A511MET4_9NOCA</name>
<evidence type="ECO:0000256" key="1">
    <source>
        <dbReference type="SAM" id="Phobius"/>
    </source>
</evidence>
<protein>
    <submittedName>
        <fullName evidence="2">Uncharacterized protein</fullName>
    </submittedName>
</protein>
<reference evidence="2 3" key="1">
    <citation type="submission" date="2019-07" db="EMBL/GenBank/DDBJ databases">
        <title>Whole genome shotgun sequence of Nocardia ninae NBRC 108245.</title>
        <authorList>
            <person name="Hosoyama A."/>
            <person name="Uohara A."/>
            <person name="Ohji S."/>
            <person name="Ichikawa N."/>
        </authorList>
    </citation>
    <scope>NUCLEOTIDE SEQUENCE [LARGE SCALE GENOMIC DNA]</scope>
    <source>
        <strain evidence="2 3">NBRC 108245</strain>
    </source>
</reference>
<keyword evidence="1" id="KW-1133">Transmembrane helix</keyword>
<dbReference type="EMBL" id="BJXA01000015">
    <property type="protein sequence ID" value="GEM38366.1"/>
    <property type="molecule type" value="Genomic_DNA"/>
</dbReference>
<sequence>MLLLGRSFGGFAKTIVWLPSAGSGPPPWSFNPGVLGGIIEAAATTSIVMLRRAGTATWLGTGYFVDGAVPTAVVLLWYLLLLAGSVLLIRVWLGRPGFDDRHRLARYAGALAAYYSYEILIFS</sequence>
<accession>A0A511MET4</accession>
<gene>
    <name evidence="2" type="ORF">NN4_28850</name>
</gene>
<dbReference type="Proteomes" id="UP000321424">
    <property type="component" value="Unassembled WGS sequence"/>
</dbReference>